<dbReference type="HOGENOM" id="CLU_010194_12_0_1"/>
<dbReference type="GeneID" id="19320799"/>
<dbReference type="Proteomes" id="UP000053664">
    <property type="component" value="Unassembled WGS sequence"/>
</dbReference>
<evidence type="ECO:0000256" key="5">
    <source>
        <dbReference type="SAM" id="MobiDB-lite"/>
    </source>
</evidence>
<dbReference type="Pfam" id="PF00106">
    <property type="entry name" value="adh_short"/>
    <property type="match status" value="1"/>
</dbReference>
<dbReference type="KEGG" id="pfp:PFL1_06728"/>
<reference evidence="6 7" key="1">
    <citation type="journal article" date="2013" name="Plant Cell">
        <title>The transition from a phytopathogenic smut ancestor to an anamorphic biocontrol agent deciphered by comparative whole-genome analysis.</title>
        <authorList>
            <person name="Lefebvre F."/>
            <person name="Joly D.L."/>
            <person name="Labbe C."/>
            <person name="Teichmann B."/>
            <person name="Linning R."/>
            <person name="Belzile F."/>
            <person name="Bakkeren G."/>
            <person name="Belanger R.R."/>
        </authorList>
    </citation>
    <scope>NUCLEOTIDE SEQUENCE [LARGE SCALE GENOMIC DNA]</scope>
    <source>
        <strain evidence="6 7">PF-1</strain>
    </source>
</reference>
<dbReference type="AlphaFoldDB" id="A0A061H105"/>
<feature type="region of interest" description="Disordered" evidence="5">
    <location>
        <begin position="238"/>
        <end position="261"/>
    </location>
</feature>
<evidence type="ECO:0000313" key="6">
    <source>
        <dbReference type="EMBL" id="EPQ25734.1"/>
    </source>
</evidence>
<dbReference type="GO" id="GO:0016491">
    <property type="term" value="F:oxidoreductase activity"/>
    <property type="evidence" value="ECO:0007669"/>
    <property type="project" value="UniProtKB-KW"/>
</dbReference>
<dbReference type="PROSITE" id="PS00061">
    <property type="entry name" value="ADH_SHORT"/>
    <property type="match status" value="1"/>
</dbReference>
<dbReference type="PANTHER" id="PTHR43618:SF4">
    <property type="entry name" value="SHORT CHAIN DEHYDROGENASE_REDUCTASE FAMILY (AFU_ORTHOLOGUE AFUA_7G04540)"/>
    <property type="match status" value="1"/>
</dbReference>
<dbReference type="SUPFAM" id="SSF51735">
    <property type="entry name" value="NAD(P)-binding Rossmann-fold domains"/>
    <property type="match status" value="1"/>
</dbReference>
<dbReference type="InterPro" id="IPR002347">
    <property type="entry name" value="SDR_fam"/>
</dbReference>
<keyword evidence="2" id="KW-0521">NADP</keyword>
<organism evidence="6 7">
    <name type="scientific">Pseudozyma flocculosa PF-1</name>
    <dbReference type="NCBI Taxonomy" id="1277687"/>
    <lineage>
        <taxon>Eukaryota</taxon>
        <taxon>Fungi</taxon>
        <taxon>Dikarya</taxon>
        <taxon>Basidiomycota</taxon>
        <taxon>Ustilaginomycotina</taxon>
        <taxon>Ustilaginomycetes</taxon>
        <taxon>Ustilaginales</taxon>
        <taxon>Ustilaginaceae</taxon>
        <taxon>Pseudozyma</taxon>
    </lineage>
</organism>
<dbReference type="Gene3D" id="3.40.50.720">
    <property type="entry name" value="NAD(P)-binding Rossmann-like Domain"/>
    <property type="match status" value="1"/>
</dbReference>
<proteinExistence type="inferred from homology"/>
<dbReference type="PRINTS" id="PR00081">
    <property type="entry name" value="GDHRDH"/>
</dbReference>
<accession>A0A061H105</accession>
<name>A0A061H105_9BASI</name>
<dbReference type="OrthoDB" id="3819888at2759"/>
<keyword evidence="3" id="KW-0560">Oxidoreductase</keyword>
<dbReference type="PRINTS" id="PR00080">
    <property type="entry name" value="SDRFAMILY"/>
</dbReference>
<dbReference type="EMBL" id="KE361651">
    <property type="protein sequence ID" value="EPQ25734.1"/>
    <property type="molecule type" value="Genomic_DNA"/>
</dbReference>
<gene>
    <name evidence="6" type="ORF">PFL1_06728</name>
</gene>
<evidence type="ECO:0000256" key="4">
    <source>
        <dbReference type="RuleBase" id="RU000363"/>
    </source>
</evidence>
<protein>
    <recommendedName>
        <fullName evidence="8">NAD(P)-binding protein</fullName>
    </recommendedName>
</protein>
<dbReference type="InterPro" id="IPR052178">
    <property type="entry name" value="Sec_Metab_Biosynth_SDR"/>
</dbReference>
<evidence type="ECO:0000256" key="3">
    <source>
        <dbReference type="ARBA" id="ARBA00023002"/>
    </source>
</evidence>
<comment type="similarity">
    <text evidence="1 4">Belongs to the short-chain dehydrogenases/reductases (SDR) family.</text>
</comment>
<sequence>MSQPLAASNIFDLTGAVALVTGGGTGLGLIAALALATNGAKVYITGRRKEKLDQAVNAHSQGLKGSLVAIQGDVGSKDDLIRIAAEVEKADGKLHVLINNAGVEGPVTNLGDDPSKLSVEEYSRMHLENESVADWDALFRVNTHAVFFATMAFLPLLSRANAAPPAGAAGKAFSASVINITSISGIVKMCQNHYAYNASKAAANHITQMMSHELRFRTNLGLRFNAIAPGLFASEMTTKQSDDQGRSDPNNLGAHANPAGRGGQESEFAGLVLLLASNAFMTGQVVAVDGGFVSAVSAAR</sequence>
<dbReference type="InterPro" id="IPR020904">
    <property type="entry name" value="Sc_DH/Rdtase_CS"/>
</dbReference>
<evidence type="ECO:0000256" key="1">
    <source>
        <dbReference type="ARBA" id="ARBA00006484"/>
    </source>
</evidence>
<evidence type="ECO:0000256" key="2">
    <source>
        <dbReference type="ARBA" id="ARBA00022857"/>
    </source>
</evidence>
<evidence type="ECO:0008006" key="8">
    <source>
        <dbReference type="Google" id="ProtNLM"/>
    </source>
</evidence>
<dbReference type="eggNOG" id="KOG0725">
    <property type="taxonomic scope" value="Eukaryota"/>
</dbReference>
<dbReference type="InterPro" id="IPR036291">
    <property type="entry name" value="NAD(P)-bd_dom_sf"/>
</dbReference>
<dbReference type="RefSeq" id="XP_007882465.1">
    <property type="nucleotide sequence ID" value="XM_007884274.1"/>
</dbReference>
<evidence type="ECO:0000313" key="7">
    <source>
        <dbReference type="Proteomes" id="UP000053664"/>
    </source>
</evidence>
<dbReference type="PANTHER" id="PTHR43618">
    <property type="entry name" value="7-ALPHA-HYDROXYSTEROID DEHYDROGENASE"/>
    <property type="match status" value="1"/>
</dbReference>